<dbReference type="RefSeq" id="WP_020220568.1">
    <property type="nucleotide sequence ID" value="NZ_BANO01000003.1"/>
</dbReference>
<keyword evidence="2" id="KW-0472">Membrane</keyword>
<gene>
    <name evidence="3" type="ORF">MBEHAL_0183</name>
</gene>
<dbReference type="EMBL" id="BATA01000002">
    <property type="protein sequence ID" value="GAD51423.1"/>
    <property type="molecule type" value="Genomic_DNA"/>
</dbReference>
<feature type="region of interest" description="Disordered" evidence="1">
    <location>
        <begin position="19"/>
        <end position="45"/>
    </location>
</feature>
<reference evidence="3 4" key="1">
    <citation type="submission" date="2013-09" db="EMBL/GenBank/DDBJ databases">
        <title>Whole genome sequencing of Halarchaeum acidiphilum strain MH1-52-1.</title>
        <authorList>
            <person name="Shimane Y."/>
            <person name="Minegishi H."/>
            <person name="Nishi S."/>
            <person name="Echigo A."/>
            <person name="Shuto A."/>
            <person name="Konishi M."/>
            <person name="Ito T."/>
            <person name="Ohkuma M."/>
            <person name="Ohta Y."/>
            <person name="Nagano Y."/>
            <person name="Tsubouchi T."/>
            <person name="Mori K."/>
            <person name="Usui K."/>
            <person name="Kamekura M."/>
            <person name="Usami R."/>
            <person name="Takaki Y."/>
            <person name="Hatada Y."/>
        </authorList>
    </citation>
    <scope>NUCLEOTIDE SEQUENCE [LARGE SCALE GENOMIC DNA]</scope>
    <source>
        <strain evidence="3 4">JCM 16109</strain>
    </source>
</reference>
<comment type="caution">
    <text evidence="3">The sequence shown here is derived from an EMBL/GenBank/DDBJ whole genome shotgun (WGS) entry which is preliminary data.</text>
</comment>
<feature type="transmembrane region" description="Helical" evidence="2">
    <location>
        <begin position="55"/>
        <end position="72"/>
    </location>
</feature>
<accession>U3A9I7</accession>
<dbReference type="OrthoDB" id="270785at2157"/>
<keyword evidence="4" id="KW-1185">Reference proteome</keyword>
<evidence type="ECO:0000256" key="2">
    <source>
        <dbReference type="SAM" id="Phobius"/>
    </source>
</evidence>
<evidence type="ECO:0000256" key="1">
    <source>
        <dbReference type="SAM" id="MobiDB-lite"/>
    </source>
</evidence>
<sequence length="87" mass="8758">MGIIEFHVHDGLSFEADFGGESSDDVGIAPADTETASGDDGDESGARCGCGKSKALGLLVVLGFLAVTGLLVKRTLGGDDDAAEITD</sequence>
<evidence type="ECO:0000313" key="3">
    <source>
        <dbReference type="EMBL" id="GAD51423.1"/>
    </source>
</evidence>
<evidence type="ECO:0000313" key="4">
    <source>
        <dbReference type="Proteomes" id="UP000016986"/>
    </source>
</evidence>
<name>U3A9I7_9EURY</name>
<dbReference type="AlphaFoldDB" id="U3A9I7"/>
<protein>
    <submittedName>
        <fullName evidence="3">Uncharacterized protein</fullName>
    </submittedName>
</protein>
<proteinExistence type="predicted"/>
<dbReference type="Proteomes" id="UP000016986">
    <property type="component" value="Unassembled WGS sequence"/>
</dbReference>
<keyword evidence="2" id="KW-0812">Transmembrane</keyword>
<organism evidence="3 4">
    <name type="scientific">Halarchaeum acidiphilum MH1-52-1</name>
    <dbReference type="NCBI Taxonomy" id="1261545"/>
    <lineage>
        <taxon>Archaea</taxon>
        <taxon>Methanobacteriati</taxon>
        <taxon>Methanobacteriota</taxon>
        <taxon>Stenosarchaea group</taxon>
        <taxon>Halobacteria</taxon>
        <taxon>Halobacteriales</taxon>
        <taxon>Halobacteriaceae</taxon>
    </lineage>
</organism>
<keyword evidence="2" id="KW-1133">Transmembrane helix</keyword>